<dbReference type="InterPro" id="IPR027417">
    <property type="entry name" value="P-loop_NTPase"/>
</dbReference>
<proteinExistence type="predicted"/>
<reference evidence="1" key="1">
    <citation type="journal article" date="2020" name="Stud. Mycol.">
        <title>101 Dothideomycetes genomes: a test case for predicting lifestyles and emergence of pathogens.</title>
        <authorList>
            <person name="Haridas S."/>
            <person name="Albert R."/>
            <person name="Binder M."/>
            <person name="Bloem J."/>
            <person name="Labutti K."/>
            <person name="Salamov A."/>
            <person name="Andreopoulos B."/>
            <person name="Baker S."/>
            <person name="Barry K."/>
            <person name="Bills G."/>
            <person name="Bluhm B."/>
            <person name="Cannon C."/>
            <person name="Castanera R."/>
            <person name="Culley D."/>
            <person name="Daum C."/>
            <person name="Ezra D."/>
            <person name="Gonzalez J."/>
            <person name="Henrissat B."/>
            <person name="Kuo A."/>
            <person name="Liang C."/>
            <person name="Lipzen A."/>
            <person name="Lutzoni F."/>
            <person name="Magnuson J."/>
            <person name="Mondo S."/>
            <person name="Nolan M."/>
            <person name="Ohm R."/>
            <person name="Pangilinan J."/>
            <person name="Park H.-J."/>
            <person name="Ramirez L."/>
            <person name="Alfaro M."/>
            <person name="Sun H."/>
            <person name="Tritt A."/>
            <person name="Yoshinaga Y."/>
            <person name="Zwiers L.-H."/>
            <person name="Turgeon B."/>
            <person name="Goodwin S."/>
            <person name="Spatafora J."/>
            <person name="Crous P."/>
            <person name="Grigoriev I."/>
        </authorList>
    </citation>
    <scope>NUCLEOTIDE SEQUENCE</scope>
    <source>
        <strain evidence="1">CBS 121167</strain>
    </source>
</reference>
<name>A0A6A6AWU5_9PEZI</name>
<evidence type="ECO:0000313" key="1">
    <source>
        <dbReference type="EMBL" id="KAF2136076.1"/>
    </source>
</evidence>
<dbReference type="EMBL" id="ML995535">
    <property type="protein sequence ID" value="KAF2136076.1"/>
    <property type="molecule type" value="Genomic_DNA"/>
</dbReference>
<dbReference type="GeneID" id="54300171"/>
<dbReference type="Pfam" id="PF17784">
    <property type="entry name" value="Sulfotransfer_4"/>
    <property type="match status" value="1"/>
</dbReference>
<evidence type="ECO:0000313" key="2">
    <source>
        <dbReference type="Proteomes" id="UP000799438"/>
    </source>
</evidence>
<dbReference type="InterPro" id="IPR040632">
    <property type="entry name" value="Sulfotransfer_4"/>
</dbReference>
<dbReference type="Gene3D" id="3.40.50.300">
    <property type="entry name" value="P-loop containing nucleotide triphosphate hydrolases"/>
    <property type="match status" value="1"/>
</dbReference>
<accession>A0A6A6AWU5</accession>
<keyword evidence="2" id="KW-1185">Reference proteome</keyword>
<sequence>MAISPATKMQQQTGLYMGKSTIPRRRHLQPEFHNANTPCHQYHFQAITGLLGTVFADELVAAYPEAKVTVNQQPDIDAWYQGNRHAMVPIRYG</sequence>
<protein>
    <submittedName>
        <fullName evidence="1">Uncharacterized protein</fullName>
    </submittedName>
</protein>
<dbReference type="RefSeq" id="XP_033391794.1">
    <property type="nucleotide sequence ID" value="XM_033542674.1"/>
</dbReference>
<dbReference type="Proteomes" id="UP000799438">
    <property type="component" value="Unassembled WGS sequence"/>
</dbReference>
<organism evidence="1 2">
    <name type="scientific">Aplosporella prunicola CBS 121167</name>
    <dbReference type="NCBI Taxonomy" id="1176127"/>
    <lineage>
        <taxon>Eukaryota</taxon>
        <taxon>Fungi</taxon>
        <taxon>Dikarya</taxon>
        <taxon>Ascomycota</taxon>
        <taxon>Pezizomycotina</taxon>
        <taxon>Dothideomycetes</taxon>
        <taxon>Dothideomycetes incertae sedis</taxon>
        <taxon>Botryosphaeriales</taxon>
        <taxon>Aplosporellaceae</taxon>
        <taxon>Aplosporella</taxon>
    </lineage>
</organism>
<dbReference type="AlphaFoldDB" id="A0A6A6AWU5"/>
<gene>
    <name evidence="1" type="ORF">K452DRAFT_303055</name>
</gene>